<evidence type="ECO:0000313" key="5">
    <source>
        <dbReference type="Proteomes" id="UP000198939"/>
    </source>
</evidence>
<gene>
    <name evidence="2" type="ORF">RTCCBAU85039_3508</name>
    <name evidence="3" type="ORF">SAMN05216228_101769</name>
</gene>
<reference evidence="3 5" key="3">
    <citation type="submission" date="2016-10" db="EMBL/GenBank/DDBJ databases">
        <authorList>
            <person name="Varghese N."/>
            <person name="Submissions S."/>
        </authorList>
    </citation>
    <scope>NUCLEOTIDE SEQUENCE [LARGE SCALE GENOMIC DNA]</scope>
    <source>
        <strain evidence="3 5">CGMCC 1.7071</strain>
    </source>
</reference>
<evidence type="ECO:0000313" key="2">
    <source>
        <dbReference type="EMBL" id="SEH98633.1"/>
    </source>
</evidence>
<accession>A0A1H8PQ41</accession>
<organism evidence="2 4">
    <name type="scientific">Rhizobium tibeticum</name>
    <dbReference type="NCBI Taxonomy" id="501024"/>
    <lineage>
        <taxon>Bacteria</taxon>
        <taxon>Pseudomonadati</taxon>
        <taxon>Pseudomonadota</taxon>
        <taxon>Alphaproteobacteria</taxon>
        <taxon>Hyphomicrobiales</taxon>
        <taxon>Rhizobiaceae</taxon>
        <taxon>Rhizobium/Agrobacterium group</taxon>
        <taxon>Rhizobium</taxon>
    </lineage>
</organism>
<dbReference type="AlphaFoldDB" id="A0A1H8PQ41"/>
<name>A0A1H8PQ41_9HYPH</name>
<evidence type="ECO:0000313" key="3">
    <source>
        <dbReference type="EMBL" id="SEO44159.1"/>
    </source>
</evidence>
<reference evidence="4" key="1">
    <citation type="submission" date="2016-10" db="EMBL/GenBank/DDBJ databases">
        <authorList>
            <person name="Wibberg D."/>
        </authorList>
    </citation>
    <scope>NUCLEOTIDE SEQUENCE [LARGE SCALE GENOMIC DNA]</scope>
</reference>
<protein>
    <submittedName>
        <fullName evidence="2">Uncharacterized protein</fullName>
    </submittedName>
</protein>
<sequence length="211" mass="22370">MASDFSRESVVLPLFMRPVSRAGLRVRDFPSAFFDVGCGSNASPLAGICATPTLFASSAFCDGVPSAPILAAEGIPWALPSASLTCPETESVWSWVGRPSAATCVCGASADENRCGAPSSTSRVNALRSVPPQIDAACAFGSRRPPLISTTNWRCLVFILSSVPSISHDRRRLAPLKALPSAEYRTRQDHSRRVGLRKSPYGMTASQGPSL</sequence>
<evidence type="ECO:0000256" key="1">
    <source>
        <dbReference type="SAM" id="MobiDB-lite"/>
    </source>
</evidence>
<evidence type="ECO:0000313" key="4">
    <source>
        <dbReference type="Proteomes" id="UP000183063"/>
    </source>
</evidence>
<dbReference type="Proteomes" id="UP000183063">
    <property type="component" value="Unassembled WGS sequence"/>
</dbReference>
<reference evidence="2" key="2">
    <citation type="submission" date="2016-10" db="EMBL/GenBank/DDBJ databases">
        <authorList>
            <person name="de Groot N.N."/>
        </authorList>
    </citation>
    <scope>NUCLEOTIDE SEQUENCE [LARGE SCALE GENOMIC DNA]</scope>
    <source>
        <strain evidence="2">CCBAU85039</strain>
    </source>
</reference>
<dbReference type="EMBL" id="FNXB01000017">
    <property type="protein sequence ID" value="SEH98633.1"/>
    <property type="molecule type" value="Genomic_DNA"/>
</dbReference>
<keyword evidence="5" id="KW-1185">Reference proteome</keyword>
<dbReference type="Proteomes" id="UP000198939">
    <property type="component" value="Unassembled WGS sequence"/>
</dbReference>
<proteinExistence type="predicted"/>
<feature type="region of interest" description="Disordered" evidence="1">
    <location>
        <begin position="187"/>
        <end position="211"/>
    </location>
</feature>
<dbReference type="EMBL" id="FOCV01000017">
    <property type="protein sequence ID" value="SEO44159.1"/>
    <property type="molecule type" value="Genomic_DNA"/>
</dbReference>